<name>A0ABV2HIM4_9HYPH</name>
<accession>A0ABV2HIM4</accession>
<comment type="caution">
    <text evidence="1">The sequence shown here is derived from an EMBL/GenBank/DDBJ whole genome shotgun (WGS) entry which is preliminary data.</text>
</comment>
<dbReference type="EMBL" id="JBEPLI010000026">
    <property type="protein sequence ID" value="MET3590410.1"/>
    <property type="molecule type" value="Genomic_DNA"/>
</dbReference>
<evidence type="ECO:0000313" key="2">
    <source>
        <dbReference type="Proteomes" id="UP001549086"/>
    </source>
</evidence>
<keyword evidence="2" id="KW-1185">Reference proteome</keyword>
<protein>
    <submittedName>
        <fullName evidence="1">Uncharacterized protein</fullName>
    </submittedName>
</protein>
<dbReference type="Proteomes" id="UP001549086">
    <property type="component" value="Unassembled WGS sequence"/>
</dbReference>
<reference evidence="1 2" key="1">
    <citation type="submission" date="2024-06" db="EMBL/GenBank/DDBJ databases">
        <title>Genomic Encyclopedia of Type Strains, Phase IV (KMG-IV): sequencing the most valuable type-strain genomes for metagenomic binning, comparative biology and taxonomic classification.</title>
        <authorList>
            <person name="Goeker M."/>
        </authorList>
    </citation>
    <scope>NUCLEOTIDE SEQUENCE [LARGE SCALE GENOMIC DNA]</scope>
    <source>
        <strain evidence="1 2">DSM 23649</strain>
    </source>
</reference>
<gene>
    <name evidence="1" type="ORF">ABID23_001519</name>
</gene>
<organism evidence="1 2">
    <name type="scientific">Bartonella silvatica</name>
    <dbReference type="NCBI Taxonomy" id="357760"/>
    <lineage>
        <taxon>Bacteria</taxon>
        <taxon>Pseudomonadati</taxon>
        <taxon>Pseudomonadota</taxon>
        <taxon>Alphaproteobacteria</taxon>
        <taxon>Hyphomicrobiales</taxon>
        <taxon>Bartonellaceae</taxon>
        <taxon>Bartonella</taxon>
    </lineage>
</organism>
<evidence type="ECO:0000313" key="1">
    <source>
        <dbReference type="EMBL" id="MET3590410.1"/>
    </source>
</evidence>
<sequence length="40" mass="4853">MPMVFHHDKFLARGEAVRRKLVDIMFEIIRGNRVVYFWCA</sequence>
<proteinExistence type="predicted"/>